<proteinExistence type="predicted"/>
<protein>
    <submittedName>
        <fullName evidence="1">Uncharacterized protein</fullName>
    </submittedName>
</protein>
<dbReference type="RefSeq" id="WP_015413387.1">
    <property type="nucleotide sequence ID" value="NC_020409.1"/>
</dbReference>
<dbReference type="Proteomes" id="UP000011724">
    <property type="component" value="Chromosome"/>
</dbReference>
<dbReference type="eggNOG" id="ENOG5034414">
    <property type="taxonomic scope" value="Bacteria"/>
</dbReference>
<name>M1WPX1_PSEP2</name>
<evidence type="ECO:0000313" key="1">
    <source>
        <dbReference type="EMBL" id="CCH47332.1"/>
    </source>
</evidence>
<dbReference type="STRING" id="1322246.BN4_10092"/>
<sequence length="122" mass="13451">MAKALNELVEFLAQQATLVHDLEKEGEALLAEKGQRAFQVKLEEKAEILAALGEKAWPLTEAVDGELGKDIARKLEQFSMSASTALRIGSVFFMTALLYPEDHISGGPNDLDILVRELKEKL</sequence>
<organism evidence="1 2">
    <name type="scientific">Pseudodesulfovibrio piezophilus (strain DSM 21447 / JCM 15486 / C1TLV30)</name>
    <name type="common">Desulfovibrio piezophilus</name>
    <dbReference type="NCBI Taxonomy" id="1322246"/>
    <lineage>
        <taxon>Bacteria</taxon>
        <taxon>Pseudomonadati</taxon>
        <taxon>Thermodesulfobacteriota</taxon>
        <taxon>Desulfovibrionia</taxon>
        <taxon>Desulfovibrionales</taxon>
        <taxon>Desulfovibrionaceae</taxon>
    </lineage>
</organism>
<reference evidence="1 2" key="1">
    <citation type="journal article" date="2013" name="PLoS ONE">
        <title>The first genomic and proteomic characterization of a deep-sea sulfate reducer: insights into the piezophilic lifestyle of Desulfovibrio piezophilus.</title>
        <authorList>
            <person name="Pradel N."/>
            <person name="Ji B."/>
            <person name="Gimenez G."/>
            <person name="Talla E."/>
            <person name="Lenoble P."/>
            <person name="Garel M."/>
            <person name="Tamburini C."/>
            <person name="Fourquet P."/>
            <person name="Lebrun R."/>
            <person name="Bertin P."/>
            <person name="Denis Y."/>
            <person name="Pophillat M."/>
            <person name="Barbe V."/>
            <person name="Ollivier B."/>
            <person name="Dolla A."/>
        </authorList>
    </citation>
    <scope>NUCLEOTIDE SEQUENCE [LARGE SCALE GENOMIC DNA]</scope>
    <source>
        <strain evidence="2">DSM 10523 / SB164P1</strain>
    </source>
</reference>
<dbReference type="AlphaFoldDB" id="M1WPX1"/>
<evidence type="ECO:0000313" key="2">
    <source>
        <dbReference type="Proteomes" id="UP000011724"/>
    </source>
</evidence>
<reference evidence="2" key="2">
    <citation type="journal article" date="2013" name="Stand. Genomic Sci.">
        <title>Complete genome sequence of Desulfocapsa sulfexigens, a marine deltaproteobacterium specialized in disproportionating inorganic sulfur compounds.</title>
        <authorList>
            <person name="Finster K.W."/>
            <person name="Kjeldsen K.U."/>
            <person name="Kube M."/>
            <person name="Reinhardt R."/>
            <person name="Mussmann M."/>
            <person name="Amann R."/>
            <person name="Schreiber L."/>
        </authorList>
    </citation>
    <scope>NUCLEOTIDE SEQUENCE [LARGE SCALE GENOMIC DNA]</scope>
    <source>
        <strain evidence="2">DSM 10523 / SB164P1</strain>
    </source>
</reference>
<keyword evidence="2" id="KW-1185">Reference proteome</keyword>
<dbReference type="EMBL" id="FO203427">
    <property type="protein sequence ID" value="CCH47332.1"/>
    <property type="molecule type" value="Genomic_DNA"/>
</dbReference>
<accession>M1WPX1</accession>
<gene>
    <name evidence="1" type="ordered locus">BN4_10092</name>
</gene>
<dbReference type="BioCyc" id="DPIE1322246:BN4_RS00500-MONOMER"/>
<dbReference type="HOGENOM" id="CLU_154430_0_0_7"/>
<dbReference type="KEGG" id="dpi:BN4_10092"/>
<dbReference type="PATRIC" id="fig|879567.3.peg.97"/>